<evidence type="ECO:0000313" key="2">
    <source>
        <dbReference type="Proteomes" id="UP000681526"/>
    </source>
</evidence>
<proteinExistence type="predicted"/>
<dbReference type="InterPro" id="IPR018755">
    <property type="entry name" value="Phage_Mu_Gp48"/>
</dbReference>
<name>A0ABM8V851_THEXY</name>
<reference evidence="1 2" key="1">
    <citation type="submission" date="2021-04" db="EMBL/GenBank/DDBJ databases">
        <authorList>
            <person name="Rakotoarivonina H."/>
        </authorList>
    </citation>
    <scope>NUCLEOTIDE SEQUENCE [LARGE SCALE GENOMIC DNA]</scope>
    <source>
        <strain evidence="1 2">XE</strain>
    </source>
</reference>
<sequence>MGYLPEFYHRIKDFVELDKTESAELVDLTAAVQRLLDDQFVTTSSLGALKRRERMLGIQADSSVETVAFRRNRIINRYSTKPPFTLRYLQEQLDRLVGPGRTVADIDVQNFLLTITTAIDDAEIFREVEHTVKVIIPANIVYQQNTALQDDIELVESIAVQDVTWNYKLDGSWQLGAAPFATLGPEVPVK</sequence>
<keyword evidence="2" id="KW-1185">Reference proteome</keyword>
<evidence type="ECO:0000313" key="1">
    <source>
        <dbReference type="EMBL" id="CAG5091890.1"/>
    </source>
</evidence>
<accession>A0ABM8V851</accession>
<dbReference type="Proteomes" id="UP000681526">
    <property type="component" value="Unassembled WGS sequence"/>
</dbReference>
<comment type="caution">
    <text evidence="1">The sequence shown here is derived from an EMBL/GenBank/DDBJ whole genome shotgun (WGS) entry which is preliminary data.</text>
</comment>
<organism evidence="1 2">
    <name type="scientific">Thermobacillus xylanilyticus</name>
    <dbReference type="NCBI Taxonomy" id="76633"/>
    <lineage>
        <taxon>Bacteria</taxon>
        <taxon>Bacillati</taxon>
        <taxon>Bacillota</taxon>
        <taxon>Bacilli</taxon>
        <taxon>Bacillales</taxon>
        <taxon>Paenibacillaceae</taxon>
        <taxon>Thermobacillus</taxon>
    </lineage>
</organism>
<dbReference type="Pfam" id="PF10076">
    <property type="entry name" value="Phage_Mu_Gp48"/>
    <property type="match status" value="1"/>
</dbReference>
<gene>
    <name evidence="1" type="primary">txxe 2809-yqcA</name>
    <name evidence="1" type="ORF">TXXE_16915</name>
</gene>
<protein>
    <submittedName>
        <fullName evidence="1">Uncharacterized protein yqcA</fullName>
    </submittedName>
</protein>
<dbReference type="EMBL" id="CAJRAY010000085">
    <property type="protein sequence ID" value="CAG5091890.1"/>
    <property type="molecule type" value="Genomic_DNA"/>
</dbReference>